<dbReference type="SUPFAM" id="SSF53383">
    <property type="entry name" value="PLP-dependent transferases"/>
    <property type="match status" value="1"/>
</dbReference>
<dbReference type="GO" id="GO:0006520">
    <property type="term" value="P:amino acid metabolic process"/>
    <property type="evidence" value="ECO:0007669"/>
    <property type="project" value="InterPro"/>
</dbReference>
<organism evidence="9 10">
    <name type="scientific">Exophiala dermatitidis</name>
    <name type="common">Black yeast-like fungus</name>
    <name type="synonym">Wangiella dermatitidis</name>
    <dbReference type="NCBI Taxonomy" id="5970"/>
    <lineage>
        <taxon>Eukaryota</taxon>
        <taxon>Fungi</taxon>
        <taxon>Dikarya</taxon>
        <taxon>Ascomycota</taxon>
        <taxon>Pezizomycotina</taxon>
        <taxon>Eurotiomycetes</taxon>
        <taxon>Chaetothyriomycetidae</taxon>
        <taxon>Chaetothyriales</taxon>
        <taxon>Herpotrichiellaceae</taxon>
        <taxon>Exophiala</taxon>
    </lineage>
</organism>
<evidence type="ECO:0000259" key="8">
    <source>
        <dbReference type="Pfam" id="PF00155"/>
    </source>
</evidence>
<evidence type="ECO:0000256" key="7">
    <source>
        <dbReference type="RuleBase" id="RU000480"/>
    </source>
</evidence>
<dbReference type="NCBIfam" id="NF006719">
    <property type="entry name" value="PRK09257.1"/>
    <property type="match status" value="1"/>
</dbReference>
<comment type="similarity">
    <text evidence="2">Belongs to the class-I pyridoxal-phosphate-dependent aminotransferase family.</text>
</comment>
<evidence type="ECO:0000256" key="5">
    <source>
        <dbReference type="ARBA" id="ARBA00022679"/>
    </source>
</evidence>
<comment type="subunit">
    <text evidence="3 7">Homodimer.</text>
</comment>
<comment type="miscellaneous">
    <text evidence="7">In eukaryotes there are cytoplasmic, mitochondrial and chloroplastic isozymes.</text>
</comment>
<dbReference type="AlphaFoldDB" id="A0AAN6ESN7"/>
<sequence length="406" mass="44939">MGSFQPSSFFEDGVYVPPDPIFEVTKNYLADQDPKKVNLGQGAYRDENGQPWVLPCVRLAKQALKDQGHEYLPIAGLPTLRQKAVELVFERSKALAEGRIASCQSLSGTGAIHLTGLALRRANPAARTVYITDPTWSNHRLLFSNLGYEVQDLPYYRDGGFDYDGYIAGLREAEPNSIVVLHACAHNPTGYDPSKEQWKEIISVINEKRIFPVLDAAYLGFNSGSVDDDAWVIRYIVDELNLEAAVCLSFAKNMGLYGERVGLVALVAKTPELAVVMDSILANMQRATISSPPVYGARIAATVLGTPEFKAQWASDLKVMSGRIRSMREKLYDELLRLQTPGDWSFIVKQSGMFGYTGLNTNQIKYLQDAHHIYMADTGRISIAGLNDNNVGHFAAAVDKAVRYIH</sequence>
<dbReference type="EC" id="2.6.1.1" evidence="7"/>
<comment type="caution">
    <text evidence="9">The sequence shown here is derived from an EMBL/GenBank/DDBJ whole genome shotgun (WGS) entry which is preliminary data.</text>
</comment>
<dbReference type="GO" id="GO:0004069">
    <property type="term" value="F:L-aspartate:2-oxoglutarate aminotransferase activity"/>
    <property type="evidence" value="ECO:0007669"/>
    <property type="project" value="UniProtKB-EC"/>
</dbReference>
<dbReference type="CDD" id="cd00609">
    <property type="entry name" value="AAT_like"/>
    <property type="match status" value="1"/>
</dbReference>
<dbReference type="Gene3D" id="3.90.1150.10">
    <property type="entry name" value="Aspartate Aminotransferase, domain 1"/>
    <property type="match status" value="1"/>
</dbReference>
<keyword evidence="5 7" id="KW-0808">Transferase</keyword>
<evidence type="ECO:0000313" key="9">
    <source>
        <dbReference type="EMBL" id="KAJ8990548.1"/>
    </source>
</evidence>
<feature type="domain" description="Aminotransferase class I/classII large" evidence="8">
    <location>
        <begin position="35"/>
        <end position="397"/>
    </location>
</feature>
<proteinExistence type="inferred from homology"/>
<keyword evidence="4 7" id="KW-0032">Aminotransferase</keyword>
<evidence type="ECO:0000256" key="6">
    <source>
        <dbReference type="ARBA" id="ARBA00022898"/>
    </source>
</evidence>
<dbReference type="InterPro" id="IPR004838">
    <property type="entry name" value="NHTrfase_class1_PyrdxlP-BS"/>
</dbReference>
<accession>A0AAN6ESN7</accession>
<dbReference type="InterPro" id="IPR015424">
    <property type="entry name" value="PyrdxlP-dep_Trfase"/>
</dbReference>
<gene>
    <name evidence="9" type="ORF">HRR80_005327</name>
</gene>
<reference evidence="9" key="1">
    <citation type="submission" date="2023-01" db="EMBL/GenBank/DDBJ databases">
        <title>Exophiala dermititidis isolated from Cystic Fibrosis Patient.</title>
        <authorList>
            <person name="Kurbessoian T."/>
            <person name="Crocker A."/>
            <person name="Murante D."/>
            <person name="Hogan D.A."/>
            <person name="Stajich J.E."/>
        </authorList>
    </citation>
    <scope>NUCLEOTIDE SEQUENCE</scope>
    <source>
        <strain evidence="9">Ex8</strain>
    </source>
</reference>
<dbReference type="Proteomes" id="UP001161757">
    <property type="component" value="Unassembled WGS sequence"/>
</dbReference>
<dbReference type="PANTHER" id="PTHR11879">
    <property type="entry name" value="ASPARTATE AMINOTRANSFERASE"/>
    <property type="match status" value="1"/>
</dbReference>
<dbReference type="PROSITE" id="PS00105">
    <property type="entry name" value="AA_TRANSFER_CLASS_1"/>
    <property type="match status" value="1"/>
</dbReference>
<comment type="catalytic activity">
    <reaction evidence="7">
        <text>L-aspartate + 2-oxoglutarate = oxaloacetate + L-glutamate</text>
        <dbReference type="Rhea" id="RHEA:21824"/>
        <dbReference type="ChEBI" id="CHEBI:16452"/>
        <dbReference type="ChEBI" id="CHEBI:16810"/>
        <dbReference type="ChEBI" id="CHEBI:29985"/>
        <dbReference type="ChEBI" id="CHEBI:29991"/>
        <dbReference type="EC" id="2.6.1.1"/>
    </reaction>
</comment>
<dbReference type="Gene3D" id="3.40.640.10">
    <property type="entry name" value="Type I PLP-dependent aspartate aminotransferase-like (Major domain)"/>
    <property type="match status" value="1"/>
</dbReference>
<protein>
    <recommendedName>
        <fullName evidence="7">Aspartate aminotransferase</fullName>
        <ecNumber evidence="7">2.6.1.1</ecNumber>
    </recommendedName>
</protein>
<evidence type="ECO:0000256" key="1">
    <source>
        <dbReference type="ARBA" id="ARBA00001933"/>
    </source>
</evidence>
<comment type="cofactor">
    <cofactor evidence="1">
        <name>pyridoxal 5'-phosphate</name>
        <dbReference type="ChEBI" id="CHEBI:597326"/>
    </cofactor>
</comment>
<evidence type="ECO:0000256" key="2">
    <source>
        <dbReference type="ARBA" id="ARBA00007441"/>
    </source>
</evidence>
<dbReference type="PANTHER" id="PTHR11879:SF55">
    <property type="entry name" value="GLUTAMATE OXALOACETATE TRANSAMINASE 1, ISOFORM B"/>
    <property type="match status" value="1"/>
</dbReference>
<dbReference type="InterPro" id="IPR000796">
    <property type="entry name" value="Asp_trans"/>
</dbReference>
<dbReference type="GO" id="GO:0030170">
    <property type="term" value="F:pyridoxal phosphate binding"/>
    <property type="evidence" value="ECO:0007669"/>
    <property type="project" value="InterPro"/>
</dbReference>
<evidence type="ECO:0000256" key="3">
    <source>
        <dbReference type="ARBA" id="ARBA00011738"/>
    </source>
</evidence>
<dbReference type="FunFam" id="3.40.640.10:FF:000066">
    <property type="entry name" value="Aspartate aminotransferase"/>
    <property type="match status" value="1"/>
</dbReference>
<name>A0AAN6ESN7_EXODE</name>
<dbReference type="FunFam" id="3.90.1150.10:FF:000001">
    <property type="entry name" value="Aspartate aminotransferase"/>
    <property type="match status" value="1"/>
</dbReference>
<dbReference type="InterPro" id="IPR004839">
    <property type="entry name" value="Aminotransferase_I/II_large"/>
</dbReference>
<evidence type="ECO:0000256" key="4">
    <source>
        <dbReference type="ARBA" id="ARBA00022576"/>
    </source>
</evidence>
<dbReference type="InterPro" id="IPR015421">
    <property type="entry name" value="PyrdxlP-dep_Trfase_major"/>
</dbReference>
<keyword evidence="6" id="KW-0663">Pyridoxal phosphate</keyword>
<dbReference type="PRINTS" id="PR00799">
    <property type="entry name" value="TRANSAMINASE"/>
</dbReference>
<dbReference type="EMBL" id="JAJGCB010000010">
    <property type="protein sequence ID" value="KAJ8990548.1"/>
    <property type="molecule type" value="Genomic_DNA"/>
</dbReference>
<dbReference type="Pfam" id="PF00155">
    <property type="entry name" value="Aminotran_1_2"/>
    <property type="match status" value="1"/>
</dbReference>
<evidence type="ECO:0000313" key="10">
    <source>
        <dbReference type="Proteomes" id="UP001161757"/>
    </source>
</evidence>
<dbReference type="InterPro" id="IPR015422">
    <property type="entry name" value="PyrdxlP-dep_Trfase_small"/>
</dbReference>